<evidence type="ECO:0000313" key="2">
    <source>
        <dbReference type="EMBL" id="KAL1190825.1"/>
    </source>
</evidence>
<accession>A0ABD0ZTU0</accession>
<comment type="caution">
    <text evidence="2">The sequence shown here is derived from an EMBL/GenBank/DDBJ whole genome shotgun (WGS) entry which is preliminary data.</text>
</comment>
<dbReference type="InterPro" id="IPR000477">
    <property type="entry name" value="RT_dom"/>
</dbReference>
<name>A0ABD0ZTU0_CARAN</name>
<gene>
    <name evidence="2" type="ORF">V5N11_034337</name>
</gene>
<dbReference type="SUPFAM" id="SSF56672">
    <property type="entry name" value="DNA/RNA polymerases"/>
    <property type="match status" value="1"/>
</dbReference>
<dbReference type="EMBL" id="JBANAX010000867">
    <property type="protein sequence ID" value="KAL1190825.1"/>
    <property type="molecule type" value="Genomic_DNA"/>
</dbReference>
<organism evidence="2 3">
    <name type="scientific">Cardamine amara subsp. amara</name>
    <dbReference type="NCBI Taxonomy" id="228776"/>
    <lineage>
        <taxon>Eukaryota</taxon>
        <taxon>Viridiplantae</taxon>
        <taxon>Streptophyta</taxon>
        <taxon>Embryophyta</taxon>
        <taxon>Tracheophyta</taxon>
        <taxon>Spermatophyta</taxon>
        <taxon>Magnoliopsida</taxon>
        <taxon>eudicotyledons</taxon>
        <taxon>Gunneridae</taxon>
        <taxon>Pentapetalae</taxon>
        <taxon>rosids</taxon>
        <taxon>malvids</taxon>
        <taxon>Brassicales</taxon>
        <taxon>Brassicaceae</taxon>
        <taxon>Cardamineae</taxon>
        <taxon>Cardamine</taxon>
    </lineage>
</organism>
<dbReference type="Gene3D" id="3.10.10.10">
    <property type="entry name" value="HIV Type 1 Reverse Transcriptase, subunit A, domain 1"/>
    <property type="match status" value="1"/>
</dbReference>
<dbReference type="Gene3D" id="3.30.70.270">
    <property type="match status" value="1"/>
</dbReference>
<sequence>MLLTEVRKHRKALWYSLEDIPGISPDLYMHRIHLEEGSKNSIEHQRRLNPNVKDIVKKDIMKLLEAGIIFPNSDSTWVSPVHVVPKKGGVTIVKSVNDELIATRTITCHRMCIDYRKLNTSTRKDHFHLPFIDQMIERVANHKYYCFLDGYSGFFQIPIHPDDQEKTTFTCPSGTIAYRRMPFGLCNAPATFQCCMMSIFTKYIEDFIEVFMDDFSVYGLSFEACLANLGKVLQRCEDKHLVLN</sequence>
<feature type="domain" description="Reverse transcriptase" evidence="1">
    <location>
        <begin position="109"/>
        <end position="244"/>
    </location>
</feature>
<dbReference type="PANTHER" id="PTHR24559">
    <property type="entry name" value="TRANSPOSON TY3-I GAG-POL POLYPROTEIN"/>
    <property type="match status" value="1"/>
</dbReference>
<dbReference type="CDD" id="cd01647">
    <property type="entry name" value="RT_LTR"/>
    <property type="match status" value="1"/>
</dbReference>
<keyword evidence="3" id="KW-1185">Reference proteome</keyword>
<evidence type="ECO:0000313" key="3">
    <source>
        <dbReference type="Proteomes" id="UP001558713"/>
    </source>
</evidence>
<dbReference type="AlphaFoldDB" id="A0ABD0ZTU0"/>
<dbReference type="PANTHER" id="PTHR24559:SF444">
    <property type="entry name" value="REVERSE TRANSCRIPTASE DOMAIN-CONTAINING PROTEIN"/>
    <property type="match status" value="1"/>
</dbReference>
<proteinExistence type="predicted"/>
<protein>
    <submittedName>
        <fullName evidence="2">RNA-directed DNA polymerase-like protein</fullName>
    </submittedName>
</protein>
<reference evidence="2 3" key="1">
    <citation type="submission" date="2024-04" db="EMBL/GenBank/DDBJ databases">
        <title>Genome assembly C_amara_ONT_v2.</title>
        <authorList>
            <person name="Yant L."/>
            <person name="Moore C."/>
            <person name="Slenker M."/>
        </authorList>
    </citation>
    <scope>NUCLEOTIDE SEQUENCE [LARGE SCALE GENOMIC DNA]</scope>
    <source>
        <tissue evidence="2">Leaf</tissue>
    </source>
</reference>
<dbReference type="Proteomes" id="UP001558713">
    <property type="component" value="Unassembled WGS sequence"/>
</dbReference>
<dbReference type="InterPro" id="IPR053134">
    <property type="entry name" value="RNA-dir_DNA_polymerase"/>
</dbReference>
<evidence type="ECO:0000259" key="1">
    <source>
        <dbReference type="Pfam" id="PF00078"/>
    </source>
</evidence>
<dbReference type="Pfam" id="PF00078">
    <property type="entry name" value="RVT_1"/>
    <property type="match status" value="1"/>
</dbReference>
<dbReference type="InterPro" id="IPR043128">
    <property type="entry name" value="Rev_trsase/Diguanyl_cyclase"/>
</dbReference>
<dbReference type="InterPro" id="IPR043502">
    <property type="entry name" value="DNA/RNA_pol_sf"/>
</dbReference>